<keyword evidence="1" id="KW-0175">Coiled coil</keyword>
<dbReference type="Proteomes" id="UP001314263">
    <property type="component" value="Unassembled WGS sequence"/>
</dbReference>
<comment type="caution">
    <text evidence="2">The sequence shown here is derived from an EMBL/GenBank/DDBJ whole genome shotgun (WGS) entry which is preliminary data.</text>
</comment>
<organism evidence="2 3">
    <name type="scientific">Coccomyxa viridis</name>
    <dbReference type="NCBI Taxonomy" id="1274662"/>
    <lineage>
        <taxon>Eukaryota</taxon>
        <taxon>Viridiplantae</taxon>
        <taxon>Chlorophyta</taxon>
        <taxon>core chlorophytes</taxon>
        <taxon>Trebouxiophyceae</taxon>
        <taxon>Trebouxiophyceae incertae sedis</taxon>
        <taxon>Coccomyxaceae</taxon>
        <taxon>Coccomyxa</taxon>
    </lineage>
</organism>
<protein>
    <submittedName>
        <fullName evidence="2">Uncharacterized protein</fullName>
    </submittedName>
</protein>
<feature type="coiled-coil region" evidence="1">
    <location>
        <begin position="17"/>
        <end position="111"/>
    </location>
</feature>
<gene>
    <name evidence="2" type="ORF">CVIRNUC_003618</name>
</gene>
<evidence type="ECO:0000256" key="1">
    <source>
        <dbReference type="SAM" id="Coils"/>
    </source>
</evidence>
<keyword evidence="3" id="KW-1185">Reference proteome</keyword>
<evidence type="ECO:0000313" key="2">
    <source>
        <dbReference type="EMBL" id="CAK0768962.1"/>
    </source>
</evidence>
<proteinExistence type="predicted"/>
<accession>A0AAV1HZZ6</accession>
<name>A0AAV1HZZ6_9CHLO</name>
<reference evidence="2 3" key="1">
    <citation type="submission" date="2023-10" db="EMBL/GenBank/DDBJ databases">
        <authorList>
            <person name="Maclean D."/>
            <person name="Macfadyen A."/>
        </authorList>
    </citation>
    <scope>NUCLEOTIDE SEQUENCE [LARGE SCALE GENOMIC DNA]</scope>
</reference>
<evidence type="ECO:0000313" key="3">
    <source>
        <dbReference type="Proteomes" id="UP001314263"/>
    </source>
</evidence>
<dbReference type="EMBL" id="CAUYUE010000004">
    <property type="protein sequence ID" value="CAK0768962.1"/>
    <property type="molecule type" value="Genomic_DNA"/>
</dbReference>
<sequence length="157" mass="18333">MGIILATLIQKERARLAAEVEAKLDRERKEMRAEMEATLERERAQMRAEMEATLKRERAQMRAEMEATLERERAQMRTEIERTTSNAQGMVQRVLEEKQRIEAELMDVKLAVQTIANRLGITDRATAESLWDTTVLHDRDSLFEAMPEGWVMQNWLD</sequence>
<dbReference type="AlphaFoldDB" id="A0AAV1HZZ6"/>